<reference evidence="7" key="1">
    <citation type="submission" date="2020-09" db="EMBL/GenBank/DDBJ databases">
        <authorList>
            <person name="Kikuchi T."/>
        </authorList>
    </citation>
    <scope>NUCLEOTIDE SEQUENCE</scope>
    <source>
        <strain evidence="7">Ka4C1</strain>
    </source>
</reference>
<evidence type="ECO:0000256" key="4">
    <source>
        <dbReference type="ARBA" id="ARBA00022833"/>
    </source>
</evidence>
<keyword evidence="1" id="KW-0479">Metal-binding</keyword>
<dbReference type="OrthoDB" id="10067503at2759"/>
<keyword evidence="8" id="KW-1185">Reference proteome</keyword>
<keyword evidence="4" id="KW-0862">Zinc</keyword>
<gene>
    <name evidence="7" type="ORF">BXYJ_LOCUS15037</name>
</gene>
<evidence type="ECO:0000313" key="7">
    <source>
        <dbReference type="EMBL" id="CAD5234946.1"/>
    </source>
</evidence>
<feature type="region of interest" description="Disordered" evidence="5">
    <location>
        <begin position="165"/>
        <end position="233"/>
    </location>
</feature>
<sequence>MNANGLALYFRRAGPEKTPGPRPGPARPVTGPARLSISIFEAGRPFWAGPARAADHPCHRNVKPANLAIVQNESTEVAMSECTPLRPRTRSLSLLGDKKRNKSTVDEGWELVDDAEVAEQAANLSNWERDAGFRTENIHLYLSDLYLISAERERWRRFTEGIDFREDPGSITHTEHEKAVHDHPSSIPNCEERRFIHSDQPSTSSATSIETEVFQRNEPEGKSDKAKEGRDRNSDDVVKALLDYFDERNRKNNRDTDEDLLCMITHENAPVELLKMANRMPIPPDDLFSNSSSVNLRGPMAWKPLRRKFIFDLEEPKDCQTLLKEQNNCCGGCGRKMDKIYERRARICYYYNKLFCQCCHRGAKSRIPARILHQWNFKEYPVCDVAESFLRENESLPVYDVYAIEPGLTLKVKNLRKVRRTRLVISHLWQFIQLCPRSTDIETKNGILRTMFESIPPRFRRLDEVCVYSLLDFERIENGNLLEMLEPLERRGIEHVVSCNICEQRGFLCQICMQPSDIIFPFQIDKISRCEGCGSLSHKKCYNRWMKKYSILRCGRCERLRKKRFRLSHQQNDSSNSD</sequence>
<evidence type="ECO:0000259" key="6">
    <source>
        <dbReference type="SMART" id="SM01175"/>
    </source>
</evidence>
<evidence type="ECO:0000256" key="3">
    <source>
        <dbReference type="ARBA" id="ARBA00022771"/>
    </source>
</evidence>
<organism evidence="7 8">
    <name type="scientific">Bursaphelenchus xylophilus</name>
    <name type="common">Pinewood nematode worm</name>
    <name type="synonym">Aphelenchoides xylophilus</name>
    <dbReference type="NCBI Taxonomy" id="6326"/>
    <lineage>
        <taxon>Eukaryota</taxon>
        <taxon>Metazoa</taxon>
        <taxon>Ecdysozoa</taxon>
        <taxon>Nematoda</taxon>
        <taxon>Chromadorea</taxon>
        <taxon>Rhabditida</taxon>
        <taxon>Tylenchina</taxon>
        <taxon>Tylenchomorpha</taxon>
        <taxon>Aphelenchoidea</taxon>
        <taxon>Aphelenchoididae</taxon>
        <taxon>Bursaphelenchus</taxon>
    </lineage>
</organism>
<evidence type="ECO:0000313" key="8">
    <source>
        <dbReference type="Proteomes" id="UP000659654"/>
    </source>
</evidence>
<keyword evidence="2" id="KW-0677">Repeat</keyword>
<dbReference type="Proteomes" id="UP000659654">
    <property type="component" value="Unassembled WGS sequence"/>
</dbReference>
<dbReference type="InterPro" id="IPR025258">
    <property type="entry name" value="RH_dom"/>
</dbReference>
<feature type="compositionally biased region" description="Basic and acidic residues" evidence="5">
    <location>
        <begin position="165"/>
        <end position="197"/>
    </location>
</feature>
<dbReference type="InterPro" id="IPR051366">
    <property type="entry name" value="DEF8"/>
</dbReference>
<dbReference type="GO" id="GO:0008270">
    <property type="term" value="F:zinc ion binding"/>
    <property type="evidence" value="ECO:0007669"/>
    <property type="project" value="UniProtKB-KW"/>
</dbReference>
<dbReference type="SMART" id="SM01175">
    <property type="entry name" value="DUF4206"/>
    <property type="match status" value="1"/>
</dbReference>
<accession>A0A811M3P9</accession>
<feature type="compositionally biased region" description="Basic and acidic residues" evidence="5">
    <location>
        <begin position="213"/>
        <end position="233"/>
    </location>
</feature>
<dbReference type="PANTHER" id="PTHR12326:SF12">
    <property type="entry name" value="PLECKSTRIN HOMOLOGY AND RUN DOMAIN CONTAINING M1"/>
    <property type="match status" value="1"/>
</dbReference>
<evidence type="ECO:0000256" key="2">
    <source>
        <dbReference type="ARBA" id="ARBA00022737"/>
    </source>
</evidence>
<name>A0A811M3P9_BURXY</name>
<dbReference type="Proteomes" id="UP000582659">
    <property type="component" value="Unassembled WGS sequence"/>
</dbReference>
<protein>
    <submittedName>
        <fullName evidence="7">(pine wood nematode) hypothetical protein</fullName>
    </submittedName>
</protein>
<dbReference type="EMBL" id="CAJFCV020000006">
    <property type="protein sequence ID" value="CAG9131044.1"/>
    <property type="molecule type" value="Genomic_DNA"/>
</dbReference>
<comment type="caution">
    <text evidence="7">The sequence shown here is derived from an EMBL/GenBank/DDBJ whole genome shotgun (WGS) entry which is preliminary data.</text>
</comment>
<feature type="domain" description="Rubicon Homology" evidence="6">
    <location>
        <begin position="346"/>
        <end position="564"/>
    </location>
</feature>
<proteinExistence type="predicted"/>
<dbReference type="PANTHER" id="PTHR12326">
    <property type="entry name" value="PLECKSTRIN HOMOLOGY DOMAIN CONTAINING PROTEIN"/>
    <property type="match status" value="1"/>
</dbReference>
<evidence type="ECO:0000256" key="1">
    <source>
        <dbReference type="ARBA" id="ARBA00022723"/>
    </source>
</evidence>
<evidence type="ECO:0000256" key="5">
    <source>
        <dbReference type="SAM" id="MobiDB-lite"/>
    </source>
</evidence>
<keyword evidence="3" id="KW-0863">Zinc-finger</keyword>
<dbReference type="Pfam" id="PF13901">
    <property type="entry name" value="RH_dom"/>
    <property type="match status" value="1"/>
</dbReference>
<dbReference type="EMBL" id="CAJFDI010000006">
    <property type="protein sequence ID" value="CAD5234946.1"/>
    <property type="molecule type" value="Genomic_DNA"/>
</dbReference>
<dbReference type="SMR" id="A0A811M3P9"/>
<dbReference type="AlphaFoldDB" id="A0A811M3P9"/>
<feature type="compositionally biased region" description="Polar residues" evidence="5">
    <location>
        <begin position="199"/>
        <end position="210"/>
    </location>
</feature>